<dbReference type="OrthoDB" id="6077919at2759"/>
<evidence type="ECO:0000256" key="4">
    <source>
        <dbReference type="ARBA" id="ARBA00022771"/>
    </source>
</evidence>
<dbReference type="GO" id="GO:0000978">
    <property type="term" value="F:RNA polymerase II cis-regulatory region sequence-specific DNA binding"/>
    <property type="evidence" value="ECO:0007669"/>
    <property type="project" value="TreeGrafter"/>
</dbReference>
<evidence type="ECO:0000256" key="6">
    <source>
        <dbReference type="ARBA" id="ARBA00023242"/>
    </source>
</evidence>
<dbReference type="GO" id="GO:0031519">
    <property type="term" value="C:PcG protein complex"/>
    <property type="evidence" value="ECO:0007669"/>
    <property type="project" value="TreeGrafter"/>
</dbReference>
<feature type="domain" description="C2H2-type" evidence="8">
    <location>
        <begin position="29"/>
        <end position="56"/>
    </location>
</feature>
<dbReference type="GO" id="GO:0000785">
    <property type="term" value="C:chromatin"/>
    <property type="evidence" value="ECO:0007669"/>
    <property type="project" value="TreeGrafter"/>
</dbReference>
<proteinExistence type="predicted"/>
<dbReference type="PANTHER" id="PTHR14003:SF22">
    <property type="entry name" value="FINGER DOMAIN PROTEIN, PUTATIVE (AFU_ORTHOLOGUE AFUA_4G11480)-RELATED"/>
    <property type="match status" value="1"/>
</dbReference>
<dbReference type="PROSITE" id="PS00028">
    <property type="entry name" value="ZINC_FINGER_C2H2_1"/>
    <property type="match status" value="2"/>
</dbReference>
<keyword evidence="4 7" id="KW-0863">Zinc-finger</keyword>
<comment type="subcellular location">
    <subcellularLocation>
        <location evidence="1">Nucleus</location>
    </subcellularLocation>
</comment>
<evidence type="ECO:0000256" key="3">
    <source>
        <dbReference type="ARBA" id="ARBA00022737"/>
    </source>
</evidence>
<dbReference type="STRING" id="215250.A0A316YF87"/>
<feature type="domain" description="C2H2-type" evidence="8">
    <location>
        <begin position="1"/>
        <end position="28"/>
    </location>
</feature>
<evidence type="ECO:0000256" key="1">
    <source>
        <dbReference type="ARBA" id="ARBA00004123"/>
    </source>
</evidence>
<evidence type="ECO:0000313" key="9">
    <source>
        <dbReference type="EMBL" id="PWN86723.1"/>
    </source>
</evidence>
<dbReference type="GO" id="GO:0000981">
    <property type="term" value="F:DNA-binding transcription factor activity, RNA polymerase II-specific"/>
    <property type="evidence" value="ECO:0007669"/>
    <property type="project" value="TreeGrafter"/>
</dbReference>
<keyword evidence="5" id="KW-0862">Zinc</keyword>
<organism evidence="9 10">
    <name type="scientific">Acaromyces ingoldii</name>
    <dbReference type="NCBI Taxonomy" id="215250"/>
    <lineage>
        <taxon>Eukaryota</taxon>
        <taxon>Fungi</taxon>
        <taxon>Dikarya</taxon>
        <taxon>Basidiomycota</taxon>
        <taxon>Ustilaginomycotina</taxon>
        <taxon>Exobasidiomycetes</taxon>
        <taxon>Exobasidiales</taxon>
        <taxon>Cryptobasidiaceae</taxon>
        <taxon>Acaromyces</taxon>
    </lineage>
</organism>
<dbReference type="InterPro" id="IPR013087">
    <property type="entry name" value="Znf_C2H2_type"/>
</dbReference>
<dbReference type="InParanoid" id="A0A316YF87"/>
<dbReference type="RefSeq" id="XP_025373921.1">
    <property type="nucleotide sequence ID" value="XM_025518560.1"/>
</dbReference>
<feature type="non-terminal residue" evidence="9">
    <location>
        <position position="59"/>
    </location>
</feature>
<evidence type="ECO:0000313" key="10">
    <source>
        <dbReference type="Proteomes" id="UP000245768"/>
    </source>
</evidence>
<feature type="non-terminal residue" evidence="9">
    <location>
        <position position="1"/>
    </location>
</feature>
<keyword evidence="2" id="KW-0479">Metal-binding</keyword>
<gene>
    <name evidence="9" type="ORF">FA10DRAFT_222344</name>
</gene>
<protein>
    <recommendedName>
        <fullName evidence="8">C2H2-type domain-containing protein</fullName>
    </recommendedName>
</protein>
<dbReference type="SUPFAM" id="SSF57667">
    <property type="entry name" value="beta-beta-alpha zinc fingers"/>
    <property type="match status" value="1"/>
</dbReference>
<evidence type="ECO:0000259" key="8">
    <source>
        <dbReference type="PROSITE" id="PS50157"/>
    </source>
</evidence>
<dbReference type="Gene3D" id="3.30.160.60">
    <property type="entry name" value="Classic Zinc Finger"/>
    <property type="match status" value="2"/>
</dbReference>
<reference evidence="9" key="1">
    <citation type="journal article" date="2018" name="Mol. Biol. Evol.">
        <title>Broad Genomic Sampling Reveals a Smut Pathogenic Ancestry of the Fungal Clade Ustilaginomycotina.</title>
        <authorList>
            <person name="Kijpornyongpan T."/>
            <person name="Mondo S.J."/>
            <person name="Barry K."/>
            <person name="Sandor L."/>
            <person name="Lee J."/>
            <person name="Lipzen A."/>
            <person name="Pangilinan J."/>
            <person name="LaButti K."/>
            <person name="Hainaut M."/>
            <person name="Henrissat B."/>
            <person name="Grigoriev I.V."/>
            <person name="Spatafora J.W."/>
            <person name="Aime M.C."/>
        </authorList>
    </citation>
    <scope>NUCLEOTIDE SEQUENCE [LARGE SCALE GENOMIC DNA]</scope>
    <source>
        <strain evidence="9">MCA 4198</strain>
    </source>
</reference>
<dbReference type="GO" id="GO:0008270">
    <property type="term" value="F:zinc ion binding"/>
    <property type="evidence" value="ECO:0007669"/>
    <property type="project" value="UniProtKB-KW"/>
</dbReference>
<dbReference type="GeneID" id="37040476"/>
<sequence>CPIRDCGRKFIQRSALTVHTRVHTGERPYVCDTCFKAFSDSSSSARHRRIHLGRRPYRC</sequence>
<name>A0A316YF87_9BASI</name>
<dbReference type="SMART" id="SM00355">
    <property type="entry name" value="ZnF_C2H2"/>
    <property type="match status" value="2"/>
</dbReference>
<dbReference type="PROSITE" id="PS50157">
    <property type="entry name" value="ZINC_FINGER_C2H2_2"/>
    <property type="match status" value="2"/>
</dbReference>
<keyword evidence="3" id="KW-0677">Repeat</keyword>
<dbReference type="EMBL" id="KZ819643">
    <property type="protein sequence ID" value="PWN86723.1"/>
    <property type="molecule type" value="Genomic_DNA"/>
</dbReference>
<evidence type="ECO:0000256" key="5">
    <source>
        <dbReference type="ARBA" id="ARBA00022833"/>
    </source>
</evidence>
<dbReference type="AlphaFoldDB" id="A0A316YF87"/>
<dbReference type="Proteomes" id="UP000245768">
    <property type="component" value="Unassembled WGS sequence"/>
</dbReference>
<dbReference type="GO" id="GO:0005667">
    <property type="term" value="C:transcription regulator complex"/>
    <property type="evidence" value="ECO:0007669"/>
    <property type="project" value="TreeGrafter"/>
</dbReference>
<dbReference type="Pfam" id="PF00096">
    <property type="entry name" value="zf-C2H2"/>
    <property type="match status" value="2"/>
</dbReference>
<evidence type="ECO:0000256" key="2">
    <source>
        <dbReference type="ARBA" id="ARBA00022723"/>
    </source>
</evidence>
<dbReference type="InterPro" id="IPR036236">
    <property type="entry name" value="Znf_C2H2_sf"/>
</dbReference>
<keyword evidence="10" id="KW-1185">Reference proteome</keyword>
<dbReference type="PANTHER" id="PTHR14003">
    <property type="entry name" value="TRANSCRIPTIONAL REPRESSOR PROTEIN YY"/>
    <property type="match status" value="1"/>
</dbReference>
<evidence type="ECO:0000256" key="7">
    <source>
        <dbReference type="PROSITE-ProRule" id="PRU00042"/>
    </source>
</evidence>
<accession>A0A316YF87</accession>
<keyword evidence="6" id="KW-0539">Nucleus</keyword>
<dbReference type="FunFam" id="3.30.160.60:FF:000557">
    <property type="entry name" value="zinc finger and SCAN domain-containing protein 29"/>
    <property type="match status" value="1"/>
</dbReference>
<dbReference type="FunFam" id="3.30.160.60:FF:001498">
    <property type="entry name" value="Zinc finger protein 404"/>
    <property type="match status" value="1"/>
</dbReference>